<dbReference type="PANTHER" id="PTHR10655">
    <property type="entry name" value="LYSOPHOSPHOLIPASE-RELATED"/>
    <property type="match status" value="1"/>
</dbReference>
<dbReference type="GO" id="GO:0005737">
    <property type="term" value="C:cytoplasm"/>
    <property type="evidence" value="ECO:0007669"/>
    <property type="project" value="TreeGrafter"/>
</dbReference>
<dbReference type="AlphaFoldDB" id="A0A5A8D4J7"/>
<evidence type="ECO:0000313" key="6">
    <source>
        <dbReference type="Proteomes" id="UP000324907"/>
    </source>
</evidence>
<dbReference type="PANTHER" id="PTHR10655:SF17">
    <property type="entry name" value="LYSOPHOSPHOLIPASE-LIKE PROTEIN 1"/>
    <property type="match status" value="1"/>
</dbReference>
<dbReference type="Proteomes" id="UP000324907">
    <property type="component" value="Unassembled WGS sequence"/>
</dbReference>
<comment type="caution">
    <text evidence="5">The sequence shown here is derived from an EMBL/GenBank/DDBJ whole genome shotgun (WGS) entry which is preliminary data.</text>
</comment>
<sequence>MPGGGRGEGRVRERTKLVWLPADADLWLDRLIAAVALTGFIILTSWMTSVLIRRTGEMQHEQPTTAVHMRAAENLPFPAITVCNMAPHVPLERVWCGSYVSNATTRCAAVVPPGMPHCLAFNNHLNGSLYTTEKTGLADTLMIMLRIHRDKYPPTSRFVGVHVSLHPQCEHGKTCPQELSNVLLASPGQPKFFRMRRLTQTFLNGTSDSQFEARDTVSGVSNFSEAFGDPEQTVVMGFHYGSMTETVISELPRYSLLDLGAELGGIMGLVFGTGAFDVMMHLLRWCAGRGSLYHDLTGRHPSQYRPWGKGGKGGGDGEDSRGARGAAFEEDEEAAAAGAAAAEDEDEEGPTSALRRTARVAAPRRALSHLFAGVCAFGTCAASSSFYEVTVDHAMAAAARAAQVLPTHKVSVEPCEGDEGRPMVILEPRGSPVSGLLVISHGLGDTAMGWLDAAVHVFAPAMPYTRIVLPTAATRPVTLNGGMPMPAWYDIRSLAADRSKERSDGIQDSRKEIEAIVARFATDGDEPEDGKVPHSRVVLAGFSQGAALSLFTAMQSSKALAGCLVLSGYLPALEAALEGATDAGKTIPVHFCHGDSDGVVLPEWGADAQEQVTKSREGFEGAGAVSRKVYAGLDHGANMKELRDALAVVQGWLR</sequence>
<gene>
    <name evidence="5" type="ORF">FNF28_05663</name>
</gene>
<evidence type="ECO:0000256" key="1">
    <source>
        <dbReference type="ARBA" id="ARBA00006499"/>
    </source>
</evidence>
<name>A0A5A8D4J7_CAFRO</name>
<evidence type="ECO:0000313" key="5">
    <source>
        <dbReference type="EMBL" id="KAA0159809.1"/>
    </source>
</evidence>
<dbReference type="InterPro" id="IPR050565">
    <property type="entry name" value="LYPA1-2/EST-like"/>
</dbReference>
<organism evidence="5 6">
    <name type="scientific">Cafeteria roenbergensis</name>
    <name type="common">Marine flagellate</name>
    <dbReference type="NCBI Taxonomy" id="33653"/>
    <lineage>
        <taxon>Eukaryota</taxon>
        <taxon>Sar</taxon>
        <taxon>Stramenopiles</taxon>
        <taxon>Bigyra</taxon>
        <taxon>Opalozoa</taxon>
        <taxon>Bicosoecida</taxon>
        <taxon>Cafeteriaceae</taxon>
        <taxon>Cafeteria</taxon>
    </lineage>
</organism>
<dbReference type="EMBL" id="VLTL01000120">
    <property type="protein sequence ID" value="KAA0159809.1"/>
    <property type="molecule type" value="Genomic_DNA"/>
</dbReference>
<feature type="region of interest" description="Disordered" evidence="3">
    <location>
        <begin position="303"/>
        <end position="353"/>
    </location>
</feature>
<keyword evidence="2" id="KW-0378">Hydrolase</keyword>
<protein>
    <recommendedName>
        <fullName evidence="4">Phospholipase/carboxylesterase/thioesterase domain-containing protein</fullName>
    </recommendedName>
</protein>
<dbReference type="Pfam" id="PF02230">
    <property type="entry name" value="Abhydrolase_2"/>
    <property type="match status" value="1"/>
</dbReference>
<accession>A0A5A8D4J7</accession>
<comment type="similarity">
    <text evidence="1">Belongs to the AB hydrolase superfamily. AB hydrolase 2 family.</text>
</comment>
<dbReference type="InterPro" id="IPR003140">
    <property type="entry name" value="PLipase/COase/thioEstase"/>
</dbReference>
<evidence type="ECO:0000259" key="4">
    <source>
        <dbReference type="Pfam" id="PF02230"/>
    </source>
</evidence>
<evidence type="ECO:0000256" key="2">
    <source>
        <dbReference type="ARBA" id="ARBA00022801"/>
    </source>
</evidence>
<dbReference type="Gene3D" id="3.40.50.1820">
    <property type="entry name" value="alpha/beta hydrolase"/>
    <property type="match status" value="1"/>
</dbReference>
<proteinExistence type="inferred from homology"/>
<dbReference type="InterPro" id="IPR029058">
    <property type="entry name" value="AB_hydrolase_fold"/>
</dbReference>
<reference evidence="5 6" key="1">
    <citation type="submission" date="2019-07" db="EMBL/GenBank/DDBJ databases">
        <title>Genomes of Cafeteria roenbergensis.</title>
        <authorList>
            <person name="Fischer M.G."/>
            <person name="Hackl T."/>
            <person name="Roman M."/>
        </authorList>
    </citation>
    <scope>NUCLEOTIDE SEQUENCE [LARGE SCALE GENOMIC DNA]</scope>
    <source>
        <strain evidence="5 6">RCC970-E3</strain>
    </source>
</reference>
<feature type="domain" description="Phospholipase/carboxylesterase/thioesterase" evidence="4">
    <location>
        <begin position="429"/>
        <end position="649"/>
    </location>
</feature>
<evidence type="ECO:0000256" key="3">
    <source>
        <dbReference type="SAM" id="MobiDB-lite"/>
    </source>
</evidence>
<dbReference type="GO" id="GO:0008474">
    <property type="term" value="F:palmitoyl-(protein) hydrolase activity"/>
    <property type="evidence" value="ECO:0007669"/>
    <property type="project" value="TreeGrafter"/>
</dbReference>
<dbReference type="GO" id="GO:0052689">
    <property type="term" value="F:carboxylic ester hydrolase activity"/>
    <property type="evidence" value="ECO:0007669"/>
    <property type="project" value="TreeGrafter"/>
</dbReference>
<dbReference type="SUPFAM" id="SSF53474">
    <property type="entry name" value="alpha/beta-Hydrolases"/>
    <property type="match status" value="1"/>
</dbReference>